<accession>G0NP38</accession>
<dbReference type="HOGENOM" id="CLU_2981037_0_0_1"/>
<organism evidence="2">
    <name type="scientific">Caenorhabditis brenneri</name>
    <name type="common">Nematode worm</name>
    <dbReference type="NCBI Taxonomy" id="135651"/>
    <lineage>
        <taxon>Eukaryota</taxon>
        <taxon>Metazoa</taxon>
        <taxon>Ecdysozoa</taxon>
        <taxon>Nematoda</taxon>
        <taxon>Chromadorea</taxon>
        <taxon>Rhabditida</taxon>
        <taxon>Rhabditina</taxon>
        <taxon>Rhabditomorpha</taxon>
        <taxon>Rhabditoidea</taxon>
        <taxon>Rhabditidae</taxon>
        <taxon>Peloderinae</taxon>
        <taxon>Caenorhabditis</taxon>
    </lineage>
</organism>
<proteinExistence type="predicted"/>
<dbReference type="EMBL" id="GL379918">
    <property type="protein sequence ID" value="EGT35039.1"/>
    <property type="molecule type" value="Genomic_DNA"/>
</dbReference>
<evidence type="ECO:0000313" key="2">
    <source>
        <dbReference type="Proteomes" id="UP000008068"/>
    </source>
</evidence>
<reference evidence="2" key="1">
    <citation type="submission" date="2011-07" db="EMBL/GenBank/DDBJ databases">
        <authorList>
            <consortium name="Caenorhabditis brenneri Sequencing and Analysis Consortium"/>
            <person name="Wilson R.K."/>
        </authorList>
    </citation>
    <scope>NUCLEOTIDE SEQUENCE [LARGE SCALE GENOMIC DNA]</scope>
    <source>
        <strain evidence="2">PB2801</strain>
    </source>
</reference>
<dbReference type="Proteomes" id="UP000008068">
    <property type="component" value="Unassembled WGS sequence"/>
</dbReference>
<name>G0NP38_CAEBE</name>
<evidence type="ECO:0000313" key="1">
    <source>
        <dbReference type="EMBL" id="EGT35039.1"/>
    </source>
</evidence>
<protein>
    <submittedName>
        <fullName evidence="1">Uncharacterized protein</fullName>
    </submittedName>
</protein>
<dbReference type="InParanoid" id="G0NP38"/>
<sequence length="58" mass="6400">MGSCSWGKIEGEPCVKKKGLCRRHAQEEGLYMEGCGEPGGRRGEGKPSREWKFGCVAR</sequence>
<dbReference type="AlphaFoldDB" id="G0NP38"/>
<keyword evidence="2" id="KW-1185">Reference proteome</keyword>
<gene>
    <name evidence="1" type="ORF">CAEBREN_14042</name>
</gene>